<reference evidence="1 2" key="1">
    <citation type="submission" date="2018-06" db="EMBL/GenBank/DDBJ databases">
        <authorList>
            <consortium name="Pathogen Informatics"/>
            <person name="Doyle S."/>
        </authorList>
    </citation>
    <scope>NUCLEOTIDE SEQUENCE [LARGE SCALE GENOMIC DNA]</scope>
    <source>
        <strain evidence="1 2">NCTC12026</strain>
    </source>
</reference>
<name>A0A379G304_9GAMM</name>
<evidence type="ECO:0000313" key="1">
    <source>
        <dbReference type="EMBL" id="SUC35400.1"/>
    </source>
</evidence>
<dbReference type="RefSeq" id="WP_244915293.1">
    <property type="nucleotide sequence ID" value="NZ_UGUA01000002.1"/>
</dbReference>
<gene>
    <name evidence="1" type="ORF">NCTC12026_01796</name>
</gene>
<dbReference type="EMBL" id="UGUA01000002">
    <property type="protein sequence ID" value="SUC35400.1"/>
    <property type="molecule type" value="Genomic_DNA"/>
</dbReference>
<evidence type="ECO:0000313" key="2">
    <source>
        <dbReference type="Proteomes" id="UP000255129"/>
    </source>
</evidence>
<sequence length="133" mass="15153">MTNNTIINIQDWPVCSMNTFPSSMDETQQWLAELELLLAKKESFSLIYPPMKPKGKPTAEDMECMKTVRRWLKDAREGMVKYCQAMVITLQSDGSDKLEMEKMAPVISSLYGPEVYLEENALLAQKRAVSVLN</sequence>
<organism evidence="1 2">
    <name type="scientific">Providencia rustigianii</name>
    <dbReference type="NCBI Taxonomy" id="158850"/>
    <lineage>
        <taxon>Bacteria</taxon>
        <taxon>Pseudomonadati</taxon>
        <taxon>Pseudomonadota</taxon>
        <taxon>Gammaproteobacteria</taxon>
        <taxon>Enterobacterales</taxon>
        <taxon>Morganellaceae</taxon>
        <taxon>Providencia</taxon>
    </lineage>
</organism>
<protein>
    <submittedName>
        <fullName evidence="1">Uncharacterized protein</fullName>
    </submittedName>
</protein>
<dbReference type="AlphaFoldDB" id="A0A379G304"/>
<proteinExistence type="predicted"/>
<dbReference type="Proteomes" id="UP000255129">
    <property type="component" value="Unassembled WGS sequence"/>
</dbReference>
<accession>A0A379G304</accession>